<dbReference type="EMBL" id="BAAAQK010000002">
    <property type="protein sequence ID" value="GAA1830074.1"/>
    <property type="molecule type" value="Genomic_DNA"/>
</dbReference>
<dbReference type="PANTHER" id="PTHR34094">
    <property type="match status" value="1"/>
</dbReference>
<dbReference type="Proteomes" id="UP001500449">
    <property type="component" value="Unassembled WGS sequence"/>
</dbReference>
<reference evidence="1 2" key="1">
    <citation type="journal article" date="2019" name="Int. J. Syst. Evol. Microbiol.">
        <title>The Global Catalogue of Microorganisms (GCM) 10K type strain sequencing project: providing services to taxonomists for standard genome sequencing and annotation.</title>
        <authorList>
            <consortium name="The Broad Institute Genomics Platform"/>
            <consortium name="The Broad Institute Genome Sequencing Center for Infectious Disease"/>
            <person name="Wu L."/>
            <person name="Ma J."/>
        </authorList>
    </citation>
    <scope>NUCLEOTIDE SEQUENCE [LARGE SCALE GENOMIC DNA]</scope>
    <source>
        <strain evidence="1 2">JCM 16009</strain>
    </source>
</reference>
<organism evidence="1 2">
    <name type="scientific">Pseudonocardia ailaonensis</name>
    <dbReference type="NCBI Taxonomy" id="367279"/>
    <lineage>
        <taxon>Bacteria</taxon>
        <taxon>Bacillati</taxon>
        <taxon>Actinomycetota</taxon>
        <taxon>Actinomycetes</taxon>
        <taxon>Pseudonocardiales</taxon>
        <taxon>Pseudonocardiaceae</taxon>
        <taxon>Pseudonocardia</taxon>
    </lineage>
</organism>
<dbReference type="PANTHER" id="PTHR34094:SF1">
    <property type="entry name" value="PROTEIN FAM185A"/>
    <property type="match status" value="1"/>
</dbReference>
<proteinExistence type="predicted"/>
<sequence length="309" mass="31013">MSAVTEPENELVRQESWPCTEPAELEVAIDVGRVRVELAESTDEVWVEVRHEPGADSPWEQGLTGLLNWLGTATGGQAGAGAPADAGAAAVKAAEISWSEGARRLVVRSTEQLPLRVVPLVVTVRAPARSRLAVRTGAGDVTVTGRAAWAAVRTGSGEARVDEVDGAVEVTTGSGNVELGLVGGDASLKTGSGSLSVSSLSGSTTVKAGSGDVTVGEVRGNLTVKTGSGDLTVSDAVAGTFDLTTGSGRIRVGVHTGVGAELDLTSGSGSARSDLDVGGVAPAESPALRIQGKTGSGDIRITRAATAGV</sequence>
<accession>A0ABN2MNC0</accession>
<protein>
    <submittedName>
        <fullName evidence="1">DUF4097 family beta strand repeat-containing protein</fullName>
    </submittedName>
</protein>
<gene>
    <name evidence="1" type="ORF">GCM10009836_05020</name>
</gene>
<comment type="caution">
    <text evidence="1">The sequence shown here is derived from an EMBL/GenBank/DDBJ whole genome shotgun (WGS) entry which is preliminary data.</text>
</comment>
<evidence type="ECO:0000313" key="1">
    <source>
        <dbReference type="EMBL" id="GAA1830074.1"/>
    </source>
</evidence>
<name>A0ABN2MNC0_9PSEU</name>
<keyword evidence="2" id="KW-1185">Reference proteome</keyword>
<evidence type="ECO:0000313" key="2">
    <source>
        <dbReference type="Proteomes" id="UP001500449"/>
    </source>
</evidence>